<proteinExistence type="predicted"/>
<evidence type="ECO:0000313" key="2">
    <source>
        <dbReference type="Proteomes" id="UP000460290"/>
    </source>
</evidence>
<dbReference type="NCBIfam" id="TIGR03696">
    <property type="entry name" value="Rhs_assc_core"/>
    <property type="match status" value="1"/>
</dbReference>
<dbReference type="Proteomes" id="UP000460290">
    <property type="component" value="Unassembled WGS sequence"/>
</dbReference>
<organism evidence="1 2">
    <name type="scientific">Pontixanthobacter aestiaquae</name>
    <dbReference type="NCBI Taxonomy" id="1509367"/>
    <lineage>
        <taxon>Bacteria</taxon>
        <taxon>Pseudomonadati</taxon>
        <taxon>Pseudomonadota</taxon>
        <taxon>Alphaproteobacteria</taxon>
        <taxon>Sphingomonadales</taxon>
        <taxon>Erythrobacteraceae</taxon>
        <taxon>Pontixanthobacter</taxon>
    </lineage>
</organism>
<dbReference type="InterPro" id="IPR050708">
    <property type="entry name" value="T6SS_VgrG/RHS"/>
</dbReference>
<accession>A0A844ZAN4</accession>
<dbReference type="PANTHER" id="PTHR32305:SF15">
    <property type="entry name" value="PROTEIN RHSA-RELATED"/>
    <property type="match status" value="1"/>
</dbReference>
<sequence>MGGTDSTTYIYDTENRLVSISGTSNATLTYDPFGRLYRVTDGVTSDTRFHYDGDALVGEYNASGALLDRYVHGVSAGDDPLVWYEGSSTAVADANFLYTDRRGSVMAVFQRDGTIKAINTYDEYGVPGPSGTAQNLGRFRYTGQTWIPEAGLYYYKARMYSPTLGRFMQTDPIGYADGMNMYAYVGNDPVNFIDPTGLSEDDCPPNDQECRDREGDRYWEVIAIRKELQLRERAYGGVFYGVRINGPGVYYPRPGFELIVTTLEEVYGPVDDFITDTNPLIPGSDGCSIAGKAAGSASAFLEGVADFAGSGADLGLGAIVLTRGAVPPQVYAATAIAEGVAIFSDFASVALDGAAGNDTEAGLERATQNLMPGRQIATRLGADEDSGAAAARAAGQQPNTAPRRRCRF</sequence>
<dbReference type="InterPro" id="IPR022385">
    <property type="entry name" value="Rhs_assc_core"/>
</dbReference>
<dbReference type="OrthoDB" id="6057489at2"/>
<dbReference type="Gene3D" id="2.180.10.10">
    <property type="entry name" value="RHS repeat-associated core"/>
    <property type="match status" value="1"/>
</dbReference>
<name>A0A844ZAN4_9SPHN</name>
<dbReference type="EMBL" id="WTYZ01000001">
    <property type="protein sequence ID" value="MXO84362.1"/>
    <property type="molecule type" value="Genomic_DNA"/>
</dbReference>
<evidence type="ECO:0000313" key="1">
    <source>
        <dbReference type="EMBL" id="MXO84362.1"/>
    </source>
</evidence>
<dbReference type="PRINTS" id="PR00394">
    <property type="entry name" value="RHSPROTEIN"/>
</dbReference>
<dbReference type="AlphaFoldDB" id="A0A844ZAN4"/>
<evidence type="ECO:0008006" key="3">
    <source>
        <dbReference type="Google" id="ProtNLM"/>
    </source>
</evidence>
<gene>
    <name evidence="1" type="ORF">GRI35_13380</name>
</gene>
<comment type="caution">
    <text evidence="1">The sequence shown here is derived from an EMBL/GenBank/DDBJ whole genome shotgun (WGS) entry which is preliminary data.</text>
</comment>
<reference evidence="1 2" key="1">
    <citation type="submission" date="2019-12" db="EMBL/GenBank/DDBJ databases">
        <title>Genomic-based taxomic classification of the family Erythrobacteraceae.</title>
        <authorList>
            <person name="Xu L."/>
        </authorList>
    </citation>
    <scope>NUCLEOTIDE SEQUENCE [LARGE SCALE GENOMIC DNA]</scope>
    <source>
        <strain evidence="1 2">KCTC 42006</strain>
    </source>
</reference>
<keyword evidence="2" id="KW-1185">Reference proteome</keyword>
<protein>
    <recommendedName>
        <fullName evidence="3">RHS repeat-associated core domain-containing protein</fullName>
    </recommendedName>
</protein>
<dbReference type="PANTHER" id="PTHR32305">
    <property type="match status" value="1"/>
</dbReference>